<gene>
    <name evidence="2" type="ORF">ATX59_02170</name>
    <name evidence="3" type="ORF">OENI_0414</name>
</gene>
<evidence type="ECO:0000313" key="4">
    <source>
        <dbReference type="Proteomes" id="UP000181728"/>
    </source>
</evidence>
<feature type="transmembrane region" description="Helical" evidence="1">
    <location>
        <begin position="56"/>
        <end position="80"/>
    </location>
</feature>
<dbReference type="EMBL" id="MLOK01000024">
    <property type="protein sequence ID" value="OIM21845.1"/>
    <property type="molecule type" value="Genomic_DNA"/>
</dbReference>
<keyword evidence="1" id="KW-1133">Transmembrane helix</keyword>
<dbReference type="RefSeq" id="WP_032817374.1">
    <property type="nucleotide sequence ID" value="NZ_LR031358.1"/>
</dbReference>
<organism evidence="2 4">
    <name type="scientific">Oenococcus oeni</name>
    <name type="common">Leuconostoc oenos</name>
    <dbReference type="NCBI Taxonomy" id="1247"/>
    <lineage>
        <taxon>Bacteria</taxon>
        <taxon>Bacillati</taxon>
        <taxon>Bacillota</taxon>
        <taxon>Bacilli</taxon>
        <taxon>Lactobacillales</taxon>
        <taxon>Lactobacillaceae</taxon>
        <taxon>Oenococcus</taxon>
    </lineage>
</organism>
<dbReference type="AlphaFoldDB" id="A0A483B8F8"/>
<accession>A0A483B8F8</accession>
<keyword evidence="1" id="KW-0812">Transmembrane</keyword>
<sequence length="196" mass="21745">MRNTREPFQSLKIITVVLDFLGILSGLFYGLITLGSNYLTSAEIADFGKNNLQAALLIWGVLLMTVPGSIMLILHIIGLINFRRVDYPLTGHILGIIAAVFSIVAILFWLTPFLYLLAGIFLLVARKKGPLIKNEGDSKDNYVGAGKITAADLYPDRTEELPNMDNTVVEIRAYLDSKGIKYKKSSRKSDLLKLVK</sequence>
<reference evidence="2 4" key="1">
    <citation type="journal article" date="2016" name="BMC Genomics">
        <title>Consensus pan-genome assembly of the specialised wine bacterium Oenococcus oeni.</title>
        <authorList>
            <person name="Sternes P.R."/>
            <person name="Borneman A.R."/>
        </authorList>
    </citation>
    <scope>NUCLEOTIDE SEQUENCE [LARGE SCALE GENOMIC DNA]</scope>
    <source>
        <strain evidence="2 4">AWRIB661</strain>
    </source>
</reference>
<evidence type="ECO:0000313" key="5">
    <source>
        <dbReference type="Proteomes" id="UP000294726"/>
    </source>
</evidence>
<protein>
    <recommendedName>
        <fullName evidence="6">DUF4064 domain-containing protein</fullName>
    </recommendedName>
</protein>
<feature type="transmembrane region" description="Helical" evidence="1">
    <location>
        <begin position="92"/>
        <end position="125"/>
    </location>
</feature>
<dbReference type="EMBL" id="LR031358">
    <property type="protein sequence ID" value="VDB97410.1"/>
    <property type="molecule type" value="Genomic_DNA"/>
</dbReference>
<dbReference type="InterPro" id="IPR036361">
    <property type="entry name" value="SAP_dom_sf"/>
</dbReference>
<reference evidence="3 5" key="2">
    <citation type="submission" date="2018-08" db="EMBL/GenBank/DDBJ databases">
        <authorList>
            <person name="Lorentzen P. G. S. M."/>
        </authorList>
    </citation>
    <scope>NUCLEOTIDE SEQUENCE [LARGE SCALE GENOMIC DNA]</scope>
    <source>
        <strain evidence="3 5">CRBO_1381</strain>
    </source>
</reference>
<evidence type="ECO:0000313" key="2">
    <source>
        <dbReference type="EMBL" id="OIM21845.1"/>
    </source>
</evidence>
<dbReference type="Gene3D" id="1.10.720.30">
    <property type="entry name" value="SAP domain"/>
    <property type="match status" value="1"/>
</dbReference>
<dbReference type="Proteomes" id="UP000294726">
    <property type="component" value="Chromosome"/>
</dbReference>
<feature type="transmembrane region" description="Helical" evidence="1">
    <location>
        <begin position="13"/>
        <end position="35"/>
    </location>
</feature>
<evidence type="ECO:0000256" key="1">
    <source>
        <dbReference type="SAM" id="Phobius"/>
    </source>
</evidence>
<evidence type="ECO:0000313" key="3">
    <source>
        <dbReference type="EMBL" id="VDB97410.1"/>
    </source>
</evidence>
<keyword evidence="1" id="KW-0472">Membrane</keyword>
<name>A0A483B8F8_OENOE</name>
<evidence type="ECO:0008006" key="6">
    <source>
        <dbReference type="Google" id="ProtNLM"/>
    </source>
</evidence>
<proteinExistence type="predicted"/>
<dbReference type="Proteomes" id="UP000181728">
    <property type="component" value="Unassembled WGS sequence"/>
</dbReference>